<gene>
    <name evidence="1" type="ORF">ABH943_008294</name>
</gene>
<dbReference type="SUPFAM" id="SSF110296">
    <property type="entry name" value="Oligoxyloglucan reducing end-specific cellobiohydrolase"/>
    <property type="match status" value="1"/>
</dbReference>
<evidence type="ECO:0000313" key="2">
    <source>
        <dbReference type="Proteomes" id="UP001620514"/>
    </source>
</evidence>
<keyword evidence="2" id="KW-1185">Reference proteome</keyword>
<proteinExistence type="predicted"/>
<organism evidence="1 2">
    <name type="scientific">Caballeronia udeis</name>
    <dbReference type="NCBI Taxonomy" id="1232866"/>
    <lineage>
        <taxon>Bacteria</taxon>
        <taxon>Pseudomonadati</taxon>
        <taxon>Pseudomonadota</taxon>
        <taxon>Betaproteobacteria</taxon>
        <taxon>Burkholderiales</taxon>
        <taxon>Burkholderiaceae</taxon>
        <taxon>Caballeronia</taxon>
    </lineage>
</organism>
<dbReference type="EMBL" id="JBIYDN010000046">
    <property type="protein sequence ID" value="MFK4448250.1"/>
    <property type="molecule type" value="Genomic_DNA"/>
</dbReference>
<evidence type="ECO:0000313" key="1">
    <source>
        <dbReference type="EMBL" id="MFK4448250.1"/>
    </source>
</evidence>
<reference evidence="1 2" key="1">
    <citation type="submission" date="2024-11" db="EMBL/GenBank/DDBJ databases">
        <title>Using genomics to understand microbial adaptation to soil warming.</title>
        <authorList>
            <person name="Deangelis K.M. PhD."/>
        </authorList>
    </citation>
    <scope>NUCLEOTIDE SEQUENCE [LARGE SCALE GENOMIC DNA]</scope>
    <source>
        <strain evidence="1 2">GAS97</strain>
    </source>
</reference>
<accession>A0ABW8MX16</accession>
<protein>
    <submittedName>
        <fullName evidence="1">Photosystem II stability/assembly factor-like uncharacterized protein</fullName>
    </submittedName>
</protein>
<comment type="caution">
    <text evidence="1">The sequence shown here is derived from an EMBL/GenBank/DDBJ whole genome shotgun (WGS) entry which is preliminary data.</text>
</comment>
<dbReference type="Proteomes" id="UP001620514">
    <property type="component" value="Unassembled WGS sequence"/>
</dbReference>
<sequence length="181" mass="19542">MTIPIVPWVGGKRRLAEVLTPRFFCAHRAATLRSSRAPRCSSLCGHQRRSKSWENVRLSVPLEGRCIRAVQFVGQNGWIVSAAGTVVNTIDGGKTCSFQADTLMDARRMQLMRATGGFWAPTSFEMFGDVYDTKDGGLNYAKIGMASSEFGCTSFARGNGGKLRKSSALAVGGGILTMTPL</sequence>
<name>A0ABW8MX16_9BURK</name>